<name>A0A8J5S5I0_ZIZPA</name>
<reference evidence="2" key="2">
    <citation type="submission" date="2021-02" db="EMBL/GenBank/DDBJ databases">
        <authorList>
            <person name="Kimball J.A."/>
            <person name="Haas M.W."/>
            <person name="Macchietto M."/>
            <person name="Kono T."/>
            <person name="Duquette J."/>
            <person name="Shao M."/>
        </authorList>
    </citation>
    <scope>NUCLEOTIDE SEQUENCE</scope>
    <source>
        <tissue evidence="2">Fresh leaf tissue</tissue>
    </source>
</reference>
<gene>
    <name evidence="2" type="ORF">GUJ93_ZPchr0002g25086</name>
</gene>
<dbReference type="EMBL" id="JAAALK010000287">
    <property type="protein sequence ID" value="KAG8060582.1"/>
    <property type="molecule type" value="Genomic_DNA"/>
</dbReference>
<protein>
    <submittedName>
        <fullName evidence="2">Uncharacterized protein</fullName>
    </submittedName>
</protein>
<comment type="caution">
    <text evidence="2">The sequence shown here is derived from an EMBL/GenBank/DDBJ whole genome shotgun (WGS) entry which is preliminary data.</text>
</comment>
<accession>A0A8J5S5I0</accession>
<evidence type="ECO:0000313" key="2">
    <source>
        <dbReference type="EMBL" id="KAG8060582.1"/>
    </source>
</evidence>
<feature type="region of interest" description="Disordered" evidence="1">
    <location>
        <begin position="41"/>
        <end position="74"/>
    </location>
</feature>
<keyword evidence="3" id="KW-1185">Reference proteome</keyword>
<proteinExistence type="predicted"/>
<organism evidence="2 3">
    <name type="scientific">Zizania palustris</name>
    <name type="common">Northern wild rice</name>
    <dbReference type="NCBI Taxonomy" id="103762"/>
    <lineage>
        <taxon>Eukaryota</taxon>
        <taxon>Viridiplantae</taxon>
        <taxon>Streptophyta</taxon>
        <taxon>Embryophyta</taxon>
        <taxon>Tracheophyta</taxon>
        <taxon>Spermatophyta</taxon>
        <taxon>Magnoliopsida</taxon>
        <taxon>Liliopsida</taxon>
        <taxon>Poales</taxon>
        <taxon>Poaceae</taxon>
        <taxon>BOP clade</taxon>
        <taxon>Oryzoideae</taxon>
        <taxon>Oryzeae</taxon>
        <taxon>Zizaniinae</taxon>
        <taxon>Zizania</taxon>
    </lineage>
</organism>
<dbReference type="AlphaFoldDB" id="A0A8J5S5I0"/>
<reference evidence="2" key="1">
    <citation type="journal article" date="2021" name="bioRxiv">
        <title>Whole Genome Assembly and Annotation of Northern Wild Rice, Zizania palustris L., Supports a Whole Genome Duplication in the Zizania Genus.</title>
        <authorList>
            <person name="Haas M."/>
            <person name="Kono T."/>
            <person name="Macchietto M."/>
            <person name="Millas R."/>
            <person name="McGilp L."/>
            <person name="Shao M."/>
            <person name="Duquette J."/>
            <person name="Hirsch C.N."/>
            <person name="Kimball J."/>
        </authorList>
    </citation>
    <scope>NUCLEOTIDE SEQUENCE</scope>
    <source>
        <tissue evidence="2">Fresh leaf tissue</tissue>
    </source>
</reference>
<sequence length="156" mass="16458">MLRANSSKSHRCHAECDALVFTLAPLVIDCGGGFKPSSEPLASFPSEPLASSPPKSLTSVAGAPSDMSKKNSSKKALALSRGSSSIQAQAVATSKTLVKCLGKFDLHLSSDKFKQTLELWATMSTEESINRVYAGKVSGKALRSDNGTEFKNSSFA</sequence>
<evidence type="ECO:0000256" key="1">
    <source>
        <dbReference type="SAM" id="MobiDB-lite"/>
    </source>
</evidence>
<evidence type="ECO:0000313" key="3">
    <source>
        <dbReference type="Proteomes" id="UP000729402"/>
    </source>
</evidence>
<dbReference type="Proteomes" id="UP000729402">
    <property type="component" value="Unassembled WGS sequence"/>
</dbReference>